<dbReference type="Gene3D" id="1.20.1610.10">
    <property type="entry name" value="alpha-1,2-mannosidases domains"/>
    <property type="match status" value="1"/>
</dbReference>
<dbReference type="InterPro" id="IPR005887">
    <property type="entry name" value="GH92_a_mannosidase_put"/>
</dbReference>
<proteinExistence type="predicted"/>
<dbReference type="InterPro" id="IPR012939">
    <property type="entry name" value="Glyco_hydro_92"/>
</dbReference>
<dbReference type="PANTHER" id="PTHR12143">
    <property type="entry name" value="PEPTIDE N-GLYCANASE PNGASE -RELATED"/>
    <property type="match status" value="1"/>
</dbReference>
<dbReference type="FunFam" id="1.20.1610.10:FF:000001">
    <property type="entry name" value="Putative alpha-1,2-mannosidase"/>
    <property type="match status" value="1"/>
</dbReference>
<dbReference type="RefSeq" id="WP_147922577.1">
    <property type="nucleotide sequence ID" value="NZ_VRTY01000058.1"/>
</dbReference>
<keyword evidence="7" id="KW-0378">Hydrolase</keyword>
<dbReference type="Pfam" id="PF17678">
    <property type="entry name" value="Glyco_hydro_92N"/>
    <property type="match status" value="1"/>
</dbReference>
<dbReference type="InterPro" id="IPR014718">
    <property type="entry name" value="GH-type_carb-bd"/>
</dbReference>
<comment type="subunit">
    <text evidence="2">Monomer.</text>
</comment>
<dbReference type="OrthoDB" id="9804511at2"/>
<dbReference type="FunFam" id="3.30.2080.10:FF:000001">
    <property type="entry name" value="Alpha-1,2-mannosidase subfamily"/>
    <property type="match status" value="1"/>
</dbReference>
<dbReference type="PROSITE" id="PS51257">
    <property type="entry name" value="PROKAR_LIPOPROTEIN"/>
    <property type="match status" value="1"/>
</dbReference>
<dbReference type="InterPro" id="IPR050883">
    <property type="entry name" value="PNGase"/>
</dbReference>
<organism evidence="7 8">
    <name type="scientific">Pontibacter qinzhouensis</name>
    <dbReference type="NCBI Taxonomy" id="2603253"/>
    <lineage>
        <taxon>Bacteria</taxon>
        <taxon>Pseudomonadati</taxon>
        <taxon>Bacteroidota</taxon>
        <taxon>Cytophagia</taxon>
        <taxon>Cytophagales</taxon>
        <taxon>Hymenobacteraceae</taxon>
        <taxon>Pontibacter</taxon>
    </lineage>
</organism>
<evidence type="ECO:0000256" key="4">
    <source>
        <dbReference type="SAM" id="SignalP"/>
    </source>
</evidence>
<feature type="domain" description="Glycosyl hydrolase family 92 N-terminal" evidence="6">
    <location>
        <begin position="42"/>
        <end position="277"/>
    </location>
</feature>
<protein>
    <submittedName>
        <fullName evidence="7">Glycoside hydrolase family 92 protein</fullName>
    </submittedName>
</protein>
<evidence type="ECO:0000256" key="3">
    <source>
        <dbReference type="ARBA" id="ARBA00022837"/>
    </source>
</evidence>
<sequence>MKLVSLHFRKWHLLVCLPVLGLVQACTTTHKESKSSHELTTFVNPFIGTGAHGHTYPGATVPFGMVQLSPDNGAQGWDWCSGYHYSENTISGFSHTHLSGTGIGDLCDISVMPVTGDVDLSKGPVKDAKPTYASAFSHADEIASAGYYAVKLQDYNIRVELTATERAGFHKYTFPQSDKASVIFNLGFAINWDSPTDAYLKVENDSTMSGYRLSKGWAEDQRVYFVARFSKPFKSYSTALDSVVQASKAETKGKIVKAKFDFNTAKDEVIYLKVAISSASVEGARANLENELPHWNFEQVKNEANTAWNNALAAIQVTSPNDTLKEIFYTALYHTKLAPVLFSDVQRNYKGADGKVHQAQDFTKYTTFSLWDTFRAANPLLTLVEGDRVNDIINSMLSHYRQHGLLPVWELHGNETNTMTGYHAIPVIADAYFKGYRNYNVAEAYEAMKKSAMQDIRGVNFYKQYGYIPSDLEDESVTKNLEYAYDDWCIAQVAKDLGKAEDYAYFTKRAGSYNLLFDASVGFMRGKNVNGTWNPTFDPKHSAHREGTDYTEGNAWQHSWFVPHDVQGLINLHGGNQQFIAKLDDLFNEDSEITGDNTSPDISGLIGQYAHGNEPSHHIAYLYNYAGAPWKTQQMVRQIMQQMYQATPDGISGNEDCGQMSAWYVFSAMGFYPVNPAEGIYVIGSPLFEEVSINLKGGKRFLVVANQVSDKNIYIQSATLNGKPLNRSFISHKEVVEGGTLIVEMGSQPNKKWATAAGSYPPSMSKR</sequence>
<evidence type="ECO:0000256" key="2">
    <source>
        <dbReference type="ARBA" id="ARBA00011245"/>
    </source>
</evidence>
<evidence type="ECO:0000313" key="8">
    <source>
        <dbReference type="Proteomes" id="UP000321926"/>
    </source>
</evidence>
<feature type="domain" description="Glycosyl hydrolase family 92" evidence="5">
    <location>
        <begin position="283"/>
        <end position="747"/>
    </location>
</feature>
<accession>A0A5C8JLY2</accession>
<evidence type="ECO:0000313" key="7">
    <source>
        <dbReference type="EMBL" id="TXK37667.1"/>
    </source>
</evidence>
<dbReference type="GO" id="GO:0006516">
    <property type="term" value="P:glycoprotein catabolic process"/>
    <property type="evidence" value="ECO:0007669"/>
    <property type="project" value="TreeGrafter"/>
</dbReference>
<dbReference type="Gene3D" id="3.30.2080.10">
    <property type="entry name" value="GH92 mannosidase domain"/>
    <property type="match status" value="1"/>
</dbReference>
<gene>
    <name evidence="7" type="ORF">FVR03_15010</name>
</gene>
<dbReference type="Proteomes" id="UP000321926">
    <property type="component" value="Unassembled WGS sequence"/>
</dbReference>
<dbReference type="Gene3D" id="2.70.98.10">
    <property type="match status" value="1"/>
</dbReference>
<feature type="chain" id="PRO_5023063333" evidence="4">
    <location>
        <begin position="26"/>
        <end position="767"/>
    </location>
</feature>
<keyword evidence="3" id="KW-0106">Calcium</keyword>
<dbReference type="InterPro" id="IPR041371">
    <property type="entry name" value="GH92_N"/>
</dbReference>
<dbReference type="SUPFAM" id="SSF48208">
    <property type="entry name" value="Six-hairpin glycosidases"/>
    <property type="match status" value="1"/>
</dbReference>
<dbReference type="GO" id="GO:0030246">
    <property type="term" value="F:carbohydrate binding"/>
    <property type="evidence" value="ECO:0007669"/>
    <property type="project" value="InterPro"/>
</dbReference>
<reference evidence="7 8" key="1">
    <citation type="submission" date="2019-08" db="EMBL/GenBank/DDBJ databases">
        <authorList>
            <person name="Shi S."/>
        </authorList>
    </citation>
    <scope>NUCLEOTIDE SEQUENCE [LARGE SCALE GENOMIC DNA]</scope>
    <source>
        <strain evidence="7 8">GY10130</strain>
    </source>
</reference>
<feature type="signal peptide" evidence="4">
    <location>
        <begin position="1"/>
        <end position="25"/>
    </location>
</feature>
<dbReference type="GO" id="GO:0005829">
    <property type="term" value="C:cytosol"/>
    <property type="evidence" value="ECO:0007669"/>
    <property type="project" value="TreeGrafter"/>
</dbReference>
<comment type="caution">
    <text evidence="7">The sequence shown here is derived from an EMBL/GenBank/DDBJ whole genome shotgun (WGS) entry which is preliminary data.</text>
</comment>
<dbReference type="GO" id="GO:0005975">
    <property type="term" value="P:carbohydrate metabolic process"/>
    <property type="evidence" value="ECO:0007669"/>
    <property type="project" value="InterPro"/>
</dbReference>
<dbReference type="InterPro" id="IPR008928">
    <property type="entry name" value="6-hairpin_glycosidase_sf"/>
</dbReference>
<dbReference type="GO" id="GO:0000224">
    <property type="term" value="F:peptide-N4-(N-acetyl-beta-glucosaminyl)asparagine amidase activity"/>
    <property type="evidence" value="ECO:0007669"/>
    <property type="project" value="TreeGrafter"/>
</dbReference>
<evidence type="ECO:0000256" key="1">
    <source>
        <dbReference type="ARBA" id="ARBA00001913"/>
    </source>
</evidence>
<name>A0A5C8JLY2_9BACT</name>
<dbReference type="EMBL" id="VRTY01000058">
    <property type="protein sequence ID" value="TXK37667.1"/>
    <property type="molecule type" value="Genomic_DNA"/>
</dbReference>
<dbReference type="PANTHER" id="PTHR12143:SF39">
    <property type="entry name" value="SECRETED PROTEIN"/>
    <property type="match status" value="1"/>
</dbReference>
<dbReference type="FunFam" id="1.20.1050.60:FF:000001">
    <property type="entry name" value="Putative alpha-1,2-mannosidase"/>
    <property type="match status" value="1"/>
</dbReference>
<dbReference type="Gene3D" id="1.20.1050.60">
    <property type="entry name" value="alpha-1,2-mannosidase"/>
    <property type="match status" value="1"/>
</dbReference>
<dbReference type="NCBIfam" id="TIGR01180">
    <property type="entry name" value="aman2_put"/>
    <property type="match status" value="1"/>
</dbReference>
<keyword evidence="8" id="KW-1185">Reference proteome</keyword>
<comment type="cofactor">
    <cofactor evidence="1">
        <name>Ca(2+)</name>
        <dbReference type="ChEBI" id="CHEBI:29108"/>
    </cofactor>
</comment>
<evidence type="ECO:0000259" key="6">
    <source>
        <dbReference type="Pfam" id="PF17678"/>
    </source>
</evidence>
<dbReference type="AlphaFoldDB" id="A0A5C8JLY2"/>
<dbReference type="Pfam" id="PF07971">
    <property type="entry name" value="Glyco_hydro_92"/>
    <property type="match status" value="1"/>
</dbReference>
<evidence type="ECO:0000259" key="5">
    <source>
        <dbReference type="Pfam" id="PF07971"/>
    </source>
</evidence>
<keyword evidence="4" id="KW-0732">Signal</keyword>